<evidence type="ECO:0000259" key="1">
    <source>
        <dbReference type="Pfam" id="PF24530"/>
    </source>
</evidence>
<keyword evidence="3" id="KW-1185">Reference proteome</keyword>
<evidence type="ECO:0000313" key="2">
    <source>
        <dbReference type="EMBL" id="KAG8088936.1"/>
    </source>
</evidence>
<proteinExistence type="predicted"/>
<dbReference type="Proteomes" id="UP000729402">
    <property type="component" value="Unassembled WGS sequence"/>
</dbReference>
<protein>
    <recommendedName>
        <fullName evidence="1">DUF7597 domain-containing protein</fullName>
    </recommendedName>
</protein>
<feature type="non-terminal residue" evidence="2">
    <location>
        <position position="183"/>
    </location>
</feature>
<gene>
    <name evidence="2" type="ORF">GUJ93_ZPchr0011g28338</name>
</gene>
<sequence>MGQTVGGRASPICVGKHLLPAETLSWVSLHSTPSMHLLSKLRTHCLLVPQKKTHLSSRQVVKHFPTSDCSTLALEAATIDLSNLDLVLASGSPENPSSPSPLPKPYDPLMANYPVDPFPFVPRRGVLSDGGGELCKLRRVITLLGQHIKRNEGLAIAKCEGHFDLLECQEFLHLIHHHITQVL</sequence>
<dbReference type="InterPro" id="IPR056018">
    <property type="entry name" value="DUF7597"/>
</dbReference>
<feature type="domain" description="DUF7597" evidence="1">
    <location>
        <begin position="116"/>
        <end position="182"/>
    </location>
</feature>
<dbReference type="EMBL" id="JAAALK010000081">
    <property type="protein sequence ID" value="KAG8088936.1"/>
    <property type="molecule type" value="Genomic_DNA"/>
</dbReference>
<reference evidence="2" key="2">
    <citation type="submission" date="2021-02" db="EMBL/GenBank/DDBJ databases">
        <authorList>
            <person name="Kimball J.A."/>
            <person name="Haas M.W."/>
            <person name="Macchietto M."/>
            <person name="Kono T."/>
            <person name="Duquette J."/>
            <person name="Shao M."/>
        </authorList>
    </citation>
    <scope>NUCLEOTIDE SEQUENCE</scope>
    <source>
        <tissue evidence="2">Fresh leaf tissue</tissue>
    </source>
</reference>
<evidence type="ECO:0000313" key="3">
    <source>
        <dbReference type="Proteomes" id="UP000729402"/>
    </source>
</evidence>
<dbReference type="OrthoDB" id="721783at2759"/>
<accession>A0A8J5WGF4</accession>
<reference evidence="2" key="1">
    <citation type="journal article" date="2021" name="bioRxiv">
        <title>Whole Genome Assembly and Annotation of Northern Wild Rice, Zizania palustris L., Supports a Whole Genome Duplication in the Zizania Genus.</title>
        <authorList>
            <person name="Haas M."/>
            <person name="Kono T."/>
            <person name="Macchietto M."/>
            <person name="Millas R."/>
            <person name="McGilp L."/>
            <person name="Shao M."/>
            <person name="Duquette J."/>
            <person name="Hirsch C.N."/>
            <person name="Kimball J."/>
        </authorList>
    </citation>
    <scope>NUCLEOTIDE SEQUENCE</scope>
    <source>
        <tissue evidence="2">Fresh leaf tissue</tissue>
    </source>
</reference>
<organism evidence="2 3">
    <name type="scientific">Zizania palustris</name>
    <name type="common">Northern wild rice</name>
    <dbReference type="NCBI Taxonomy" id="103762"/>
    <lineage>
        <taxon>Eukaryota</taxon>
        <taxon>Viridiplantae</taxon>
        <taxon>Streptophyta</taxon>
        <taxon>Embryophyta</taxon>
        <taxon>Tracheophyta</taxon>
        <taxon>Spermatophyta</taxon>
        <taxon>Magnoliopsida</taxon>
        <taxon>Liliopsida</taxon>
        <taxon>Poales</taxon>
        <taxon>Poaceae</taxon>
        <taxon>BOP clade</taxon>
        <taxon>Oryzoideae</taxon>
        <taxon>Oryzeae</taxon>
        <taxon>Zizaniinae</taxon>
        <taxon>Zizania</taxon>
    </lineage>
</organism>
<dbReference type="Pfam" id="PF24530">
    <property type="entry name" value="DUF7597"/>
    <property type="match status" value="1"/>
</dbReference>
<name>A0A8J5WGF4_ZIZPA</name>
<comment type="caution">
    <text evidence="2">The sequence shown here is derived from an EMBL/GenBank/DDBJ whole genome shotgun (WGS) entry which is preliminary data.</text>
</comment>
<dbReference type="AlphaFoldDB" id="A0A8J5WGF4"/>